<dbReference type="EMBL" id="KZ293449">
    <property type="protein sequence ID" value="PBK64770.1"/>
    <property type="molecule type" value="Genomic_DNA"/>
</dbReference>
<feature type="compositionally biased region" description="Polar residues" evidence="1">
    <location>
        <begin position="50"/>
        <end position="60"/>
    </location>
</feature>
<organism evidence="2 3">
    <name type="scientific">Armillaria solidipes</name>
    <dbReference type="NCBI Taxonomy" id="1076256"/>
    <lineage>
        <taxon>Eukaryota</taxon>
        <taxon>Fungi</taxon>
        <taxon>Dikarya</taxon>
        <taxon>Basidiomycota</taxon>
        <taxon>Agaricomycotina</taxon>
        <taxon>Agaricomycetes</taxon>
        <taxon>Agaricomycetidae</taxon>
        <taxon>Agaricales</taxon>
        <taxon>Marasmiineae</taxon>
        <taxon>Physalacriaceae</taxon>
        <taxon>Armillaria</taxon>
    </lineage>
</organism>
<reference evidence="3" key="1">
    <citation type="journal article" date="2017" name="Nat. Ecol. Evol.">
        <title>Genome expansion and lineage-specific genetic innovations in the forest pathogenic fungi Armillaria.</title>
        <authorList>
            <person name="Sipos G."/>
            <person name="Prasanna A.N."/>
            <person name="Walter M.C."/>
            <person name="O'Connor E."/>
            <person name="Balint B."/>
            <person name="Krizsan K."/>
            <person name="Kiss B."/>
            <person name="Hess J."/>
            <person name="Varga T."/>
            <person name="Slot J."/>
            <person name="Riley R."/>
            <person name="Boka B."/>
            <person name="Rigling D."/>
            <person name="Barry K."/>
            <person name="Lee J."/>
            <person name="Mihaltcheva S."/>
            <person name="LaButti K."/>
            <person name="Lipzen A."/>
            <person name="Waldron R."/>
            <person name="Moloney N.M."/>
            <person name="Sperisen C."/>
            <person name="Kredics L."/>
            <person name="Vagvoelgyi C."/>
            <person name="Patrignani A."/>
            <person name="Fitzpatrick D."/>
            <person name="Nagy I."/>
            <person name="Doyle S."/>
            <person name="Anderson J.B."/>
            <person name="Grigoriev I.V."/>
            <person name="Gueldener U."/>
            <person name="Muensterkoetter M."/>
            <person name="Nagy L.G."/>
        </authorList>
    </citation>
    <scope>NUCLEOTIDE SEQUENCE [LARGE SCALE GENOMIC DNA]</scope>
    <source>
        <strain evidence="3">28-4</strain>
    </source>
</reference>
<protein>
    <submittedName>
        <fullName evidence="2">Uncharacterized protein</fullName>
    </submittedName>
</protein>
<evidence type="ECO:0000256" key="1">
    <source>
        <dbReference type="SAM" id="MobiDB-lite"/>
    </source>
</evidence>
<name>A0A2H3B500_9AGAR</name>
<dbReference type="Proteomes" id="UP000218334">
    <property type="component" value="Unassembled WGS sequence"/>
</dbReference>
<proteinExistence type="predicted"/>
<evidence type="ECO:0000313" key="3">
    <source>
        <dbReference type="Proteomes" id="UP000218334"/>
    </source>
</evidence>
<dbReference type="STRING" id="1076256.A0A2H3B500"/>
<feature type="compositionally biased region" description="Low complexity" evidence="1">
    <location>
        <begin position="1"/>
        <end position="12"/>
    </location>
</feature>
<feature type="region of interest" description="Disordered" evidence="1">
    <location>
        <begin position="1"/>
        <end position="68"/>
    </location>
</feature>
<dbReference type="AlphaFoldDB" id="A0A2H3B500"/>
<feature type="region of interest" description="Disordered" evidence="1">
    <location>
        <begin position="83"/>
        <end position="104"/>
    </location>
</feature>
<accession>A0A2H3B500</accession>
<sequence length="200" mass="22828">MTPSTPTVPTMSGQDLMPSIEPSSAPTAPMPGRSDKLMSNIEAASKDPRTGSQWATTSPSPGDPRYQYEEETQPFRPIYSLTETGLSSPSQPGIDYETYDPEPRPNSRHWLTSYSPSHWQRETALTWTAPPDERFNSFDYDYEMFGRLDDVAPWMQRVDRNIPYFSQPRYDLPAAPFPLPDSPNYHPYPNIPYAPHLRRV</sequence>
<evidence type="ECO:0000313" key="2">
    <source>
        <dbReference type="EMBL" id="PBK64770.1"/>
    </source>
</evidence>
<gene>
    <name evidence="2" type="ORF">ARMSODRAFT_1022759</name>
</gene>
<keyword evidence="3" id="KW-1185">Reference proteome</keyword>